<keyword evidence="3" id="KW-1185">Reference proteome</keyword>
<dbReference type="GO" id="GO:0004674">
    <property type="term" value="F:protein serine/threonine kinase activity"/>
    <property type="evidence" value="ECO:0007669"/>
    <property type="project" value="UniProtKB-EC"/>
</dbReference>
<gene>
    <name evidence="2" type="primary">ssr3_2</name>
    <name evidence="2" type="ORF">V5O48_013783</name>
</gene>
<evidence type="ECO:0000256" key="1">
    <source>
        <dbReference type="SAM" id="MobiDB-lite"/>
    </source>
</evidence>
<dbReference type="EMBL" id="JBAHYK010001392">
    <property type="protein sequence ID" value="KAL0568204.1"/>
    <property type="molecule type" value="Genomic_DNA"/>
</dbReference>
<proteinExistence type="predicted"/>
<name>A0ABR3EZ52_9AGAR</name>
<evidence type="ECO:0000313" key="2">
    <source>
        <dbReference type="EMBL" id="KAL0568204.1"/>
    </source>
</evidence>
<feature type="region of interest" description="Disordered" evidence="1">
    <location>
        <begin position="233"/>
        <end position="276"/>
    </location>
</feature>
<protein>
    <submittedName>
        <fullName evidence="2">SWI/SNF and RSC complex subunit Ssr3</fullName>
        <ecNumber evidence="2">2.7.11.1</ecNumber>
    </submittedName>
</protein>
<dbReference type="Proteomes" id="UP001465976">
    <property type="component" value="Unassembled WGS sequence"/>
</dbReference>
<organism evidence="2 3">
    <name type="scientific">Marasmius crinis-equi</name>
    <dbReference type="NCBI Taxonomy" id="585013"/>
    <lineage>
        <taxon>Eukaryota</taxon>
        <taxon>Fungi</taxon>
        <taxon>Dikarya</taxon>
        <taxon>Basidiomycota</taxon>
        <taxon>Agaricomycotina</taxon>
        <taxon>Agaricomycetes</taxon>
        <taxon>Agaricomycetidae</taxon>
        <taxon>Agaricales</taxon>
        <taxon>Marasmiineae</taxon>
        <taxon>Marasmiaceae</taxon>
        <taxon>Marasmius</taxon>
    </lineage>
</organism>
<evidence type="ECO:0000313" key="3">
    <source>
        <dbReference type="Proteomes" id="UP001465976"/>
    </source>
</evidence>
<sequence>MDTNLSLPPSSKIPTLPKTYQSLLDMERKLDWVMTRKKVEVQDSFGRGVSSKIEGRVLERSKDKGPPRKFLTLIKRLVVELDRDPKLYLGSNIVEPRATGSYNPIVDGFTNYININGSQDKDDTRVVHANETPRQPQTDPNHSPSSGVSSMNVIASRKTLNIFQPSLPTQLVRLALEPILRVGSRQASTAQRQRKKTVNRRQHLPIYLLSFFPSRTLDLLRFFGKLIVQSPHITLPGEPSSPSPTGSQPSTSSRRAKTSPHAHTVSPYSTHPKIGEWHSYGDERWFVYQTKG</sequence>
<keyword evidence="2" id="KW-0808">Transferase</keyword>
<comment type="caution">
    <text evidence="2">The sequence shown here is derived from an EMBL/GenBank/DDBJ whole genome shotgun (WGS) entry which is preliminary data.</text>
</comment>
<feature type="compositionally biased region" description="Low complexity" evidence="1">
    <location>
        <begin position="236"/>
        <end position="253"/>
    </location>
</feature>
<reference evidence="2 3" key="1">
    <citation type="submission" date="2024-02" db="EMBL/GenBank/DDBJ databases">
        <title>A draft genome for the cacao thread blight pathogen Marasmius crinis-equi.</title>
        <authorList>
            <person name="Cohen S.P."/>
            <person name="Baruah I.K."/>
            <person name="Amoako-Attah I."/>
            <person name="Bukari Y."/>
            <person name="Meinhardt L.W."/>
            <person name="Bailey B.A."/>
        </authorList>
    </citation>
    <scope>NUCLEOTIDE SEQUENCE [LARGE SCALE GENOMIC DNA]</scope>
    <source>
        <strain evidence="2 3">GH-76</strain>
    </source>
</reference>
<dbReference type="EC" id="2.7.11.1" evidence="2"/>
<accession>A0ABR3EZ52</accession>